<evidence type="ECO:0000259" key="2">
    <source>
        <dbReference type="Pfam" id="PF11260"/>
    </source>
</evidence>
<dbReference type="Proteomes" id="UP000886998">
    <property type="component" value="Unassembled WGS sequence"/>
</dbReference>
<feature type="region of interest" description="Disordered" evidence="1">
    <location>
        <begin position="590"/>
        <end position="612"/>
    </location>
</feature>
<dbReference type="AlphaFoldDB" id="A0A8X6IZS6"/>
<dbReference type="Gene3D" id="1.10.10.1350">
    <property type="entry name" value="Spidroin domain, C-terminal domain"/>
    <property type="match status" value="1"/>
</dbReference>
<evidence type="ECO:0000313" key="3">
    <source>
        <dbReference type="EMBL" id="GFS66575.1"/>
    </source>
</evidence>
<protein>
    <submittedName>
        <fullName evidence="3">Major ampullate spidroin 2B variant 1</fullName>
    </submittedName>
</protein>
<reference evidence="3" key="1">
    <citation type="submission" date="2020-08" db="EMBL/GenBank/DDBJ databases">
        <title>Multicomponent nature underlies the extraordinary mechanical properties of spider dragline silk.</title>
        <authorList>
            <person name="Kono N."/>
            <person name="Nakamura H."/>
            <person name="Mori M."/>
            <person name="Yoshida Y."/>
            <person name="Ohtoshi R."/>
            <person name="Malay A.D."/>
            <person name="Moran D.A.P."/>
            <person name="Tomita M."/>
            <person name="Numata K."/>
            <person name="Arakawa K."/>
        </authorList>
    </citation>
    <scope>NUCLEOTIDE SEQUENCE</scope>
</reference>
<accession>A0A8X6IZS6</accession>
<proteinExistence type="predicted"/>
<evidence type="ECO:0000313" key="4">
    <source>
        <dbReference type="Proteomes" id="UP000886998"/>
    </source>
</evidence>
<dbReference type="InterPro" id="IPR038542">
    <property type="entry name" value="Spidroin_C_sf"/>
</dbReference>
<sequence>QDYGPVIQAPSAPVRGTAIGLRDYRPVAQAPSATEAAIRLQDYVPVPQAASAPLGAIAIGLQNYVPVPQASSAPLGAIAIGLQNYGPVTQAPSTPEEETSIGLQDYGPIAQTPSAPEGATAVGLQDYGSIRQAPTAPEGATAIGLLDYVPVPQAPSASEGATAVGMQDYRPVIQAPSAPIRAIAIGLQDYGTVTQTPSTPEGATAVRLQDYVTVPQALSAPVRATAVGSQDYGSVPQVPSASEEAAGIRLQDYVPVPQALTVRETAVGFQDFGSAAQALSVPIAQIPVIPATISGAYEVVIQGASGSGTQGPGVVSSVATTGGGTDKYGSAVQGSSRPEEAAAITNSLDVFSTRTQETSGTGKLAVVGLQNYRPVTQVPSGGPGGAAAVRMQDFKLEEQEAPGSGSKGLNEYGPVVLSWSISEGLKGFGPRAQGPSGPGSVSSAVSTGDSSGPSAEGTGEYGRRIPTKTATAEGSLKYEPEAQVSSEFIAATSNLGGYGPVAQGPSGPSTQTYVGYRPEIASPDVKLRGYGAGSQGLFGSSFEDSFGYGPGTIAISSATEGPGGYGLDIQRPYLPGESPTFATTVDELGRYGSTVRGPSGQDSQSLGGSGSGSAITVSVVDRLGRYNQDTQGFSGPGAQELGEIVETPTTAGVFDQYRLVPQGTQRSPGSEGFYSYSVSSGAPGYRPTDLIPSGPSLAASAAASRLSAPDSASRVSSAVSNLISSGPTNPVALSNIIGNAISQISAINPDLSDCDVLVQAVLEAFSALLNIFISSTSVR</sequence>
<dbReference type="InterPro" id="IPR021001">
    <property type="entry name" value="Spidroin_C"/>
</dbReference>
<evidence type="ECO:0000256" key="1">
    <source>
        <dbReference type="SAM" id="MobiDB-lite"/>
    </source>
</evidence>
<feature type="domain" description="Spidroin C-terminal" evidence="2">
    <location>
        <begin position="701"/>
        <end position="778"/>
    </location>
</feature>
<gene>
    <name evidence="3" type="primary">MaSp2B1</name>
    <name evidence="3" type="ORF">TNIN_600121</name>
</gene>
<feature type="compositionally biased region" description="Low complexity" evidence="1">
    <location>
        <begin position="597"/>
        <end position="606"/>
    </location>
</feature>
<feature type="region of interest" description="Disordered" evidence="1">
    <location>
        <begin position="428"/>
        <end position="466"/>
    </location>
</feature>
<keyword evidence="4" id="KW-1185">Reference proteome</keyword>
<name>A0A8X6IZS6_9ARAC</name>
<feature type="compositionally biased region" description="Low complexity" evidence="1">
    <location>
        <begin position="434"/>
        <end position="454"/>
    </location>
</feature>
<feature type="non-terminal residue" evidence="3">
    <location>
        <position position="1"/>
    </location>
</feature>
<organism evidence="3 4">
    <name type="scientific">Trichonephila inaurata madagascariensis</name>
    <dbReference type="NCBI Taxonomy" id="2747483"/>
    <lineage>
        <taxon>Eukaryota</taxon>
        <taxon>Metazoa</taxon>
        <taxon>Ecdysozoa</taxon>
        <taxon>Arthropoda</taxon>
        <taxon>Chelicerata</taxon>
        <taxon>Arachnida</taxon>
        <taxon>Araneae</taxon>
        <taxon>Araneomorphae</taxon>
        <taxon>Entelegynae</taxon>
        <taxon>Araneoidea</taxon>
        <taxon>Nephilidae</taxon>
        <taxon>Trichonephila</taxon>
        <taxon>Trichonephila inaurata</taxon>
    </lineage>
</organism>
<dbReference type="OrthoDB" id="6437801at2759"/>
<dbReference type="Pfam" id="PF11260">
    <property type="entry name" value="Spidroin_MaSp"/>
    <property type="match status" value="1"/>
</dbReference>
<comment type="caution">
    <text evidence="3">The sequence shown here is derived from an EMBL/GenBank/DDBJ whole genome shotgun (WGS) entry which is preliminary data.</text>
</comment>
<dbReference type="EMBL" id="BMAV01028246">
    <property type="protein sequence ID" value="GFS66575.1"/>
    <property type="molecule type" value="Genomic_DNA"/>
</dbReference>